<reference evidence="1" key="1">
    <citation type="submission" date="2013-12" db="EMBL/GenBank/DDBJ databases">
        <title>A Varibaculum cambriense genome reconstructed from a premature infant gut community with otherwise low bacterial novelty that shifts toward anaerobic metabolism during the third week of life.</title>
        <authorList>
            <person name="Brown C.T."/>
            <person name="Sharon I."/>
            <person name="Thomas B.C."/>
            <person name="Castelle C.J."/>
            <person name="Morowitz M.J."/>
            <person name="Banfield J.F."/>
        </authorList>
    </citation>
    <scope>NUCLEOTIDE SEQUENCE</scope>
</reference>
<accession>W1XEE2</accession>
<feature type="non-terminal residue" evidence="1">
    <location>
        <position position="1"/>
    </location>
</feature>
<protein>
    <submittedName>
        <fullName evidence="1">Mg chelatase, subunit ChlI</fullName>
    </submittedName>
</protein>
<evidence type="ECO:0000313" key="1">
    <source>
        <dbReference type="EMBL" id="ETJ28727.1"/>
    </source>
</evidence>
<gene>
    <name evidence="1" type="ORF">Q604_UNBC16652G0001</name>
</gene>
<dbReference type="AlphaFoldDB" id="W1XEE2"/>
<proteinExistence type="predicted"/>
<dbReference type="EMBL" id="AZMM01016652">
    <property type="protein sequence ID" value="ETJ28727.1"/>
    <property type="molecule type" value="Genomic_DNA"/>
</dbReference>
<sequence length="38" mass="4254">QSIPNLTIYGGSSLQEIITILEEQIKPKVVDKNKQISK</sequence>
<name>W1XEE2_9ZZZZ</name>
<organism evidence="1">
    <name type="scientific">human gut metagenome</name>
    <dbReference type="NCBI Taxonomy" id="408170"/>
    <lineage>
        <taxon>unclassified sequences</taxon>
        <taxon>metagenomes</taxon>
        <taxon>organismal metagenomes</taxon>
    </lineage>
</organism>
<comment type="caution">
    <text evidence="1">The sequence shown here is derived from an EMBL/GenBank/DDBJ whole genome shotgun (WGS) entry which is preliminary data.</text>
</comment>